<dbReference type="RefSeq" id="WP_348710544.1">
    <property type="nucleotide sequence ID" value="NZ_CAXIXY010000003.1"/>
</dbReference>
<evidence type="ECO:0000256" key="1">
    <source>
        <dbReference type="SAM" id="Phobius"/>
    </source>
</evidence>
<keyword evidence="1" id="KW-1133">Transmembrane helix</keyword>
<evidence type="ECO:0000313" key="3">
    <source>
        <dbReference type="Proteomes" id="UP001497416"/>
    </source>
</evidence>
<dbReference type="EMBL" id="CAXIXY010000003">
    <property type="protein sequence ID" value="CAL2079262.1"/>
    <property type="molecule type" value="Genomic_DNA"/>
</dbReference>
<feature type="transmembrane region" description="Helical" evidence="1">
    <location>
        <begin position="60"/>
        <end position="80"/>
    </location>
</feature>
<protein>
    <submittedName>
        <fullName evidence="2">Uncharacterized protein</fullName>
    </submittedName>
</protein>
<proteinExistence type="predicted"/>
<feature type="transmembrane region" description="Helical" evidence="1">
    <location>
        <begin position="100"/>
        <end position="118"/>
    </location>
</feature>
<sequence length="123" mass="14521">MIFLKIFFYSIYKFTLLTPSKNEEPEQITNIVLSLLSAFNLLFLLKFFKAKGYLHFEVSGWLIGGFYFIFMTIIYFNIIKGGKYNEMVEKYDSLKNINRYLIHSLTIVWVVFTIVLVVKKGSF</sequence>
<comment type="caution">
    <text evidence="2">The sequence shown here is derived from an EMBL/GenBank/DDBJ whole genome shotgun (WGS) entry which is preliminary data.</text>
</comment>
<feature type="transmembrane region" description="Helical" evidence="1">
    <location>
        <begin position="28"/>
        <end position="48"/>
    </location>
</feature>
<dbReference type="Proteomes" id="UP001497416">
    <property type="component" value="Unassembled WGS sequence"/>
</dbReference>
<organism evidence="2 3">
    <name type="scientific">Tenacibaculum platacis</name>
    <dbReference type="NCBI Taxonomy" id="3137852"/>
    <lineage>
        <taxon>Bacteria</taxon>
        <taxon>Pseudomonadati</taxon>
        <taxon>Bacteroidota</taxon>
        <taxon>Flavobacteriia</taxon>
        <taxon>Flavobacteriales</taxon>
        <taxon>Flavobacteriaceae</taxon>
        <taxon>Tenacibaculum</taxon>
    </lineage>
</organism>
<reference evidence="2 3" key="1">
    <citation type="submission" date="2024-05" db="EMBL/GenBank/DDBJ databases">
        <authorList>
            <person name="Duchaud E."/>
        </authorList>
    </citation>
    <scope>NUCLEOTIDE SEQUENCE [LARGE SCALE GENOMIC DNA]</scope>
    <source>
        <strain evidence="2">Ena-SAMPLE-TAB-13-05-2024-13:56:06:370-140302</strain>
    </source>
</reference>
<name>A0ABP1EGR7_9FLAO</name>
<accession>A0ABP1EGR7</accession>
<keyword evidence="1" id="KW-0472">Membrane</keyword>
<gene>
    <name evidence="2" type="ORF">T190607A01A_10834</name>
</gene>
<keyword evidence="1" id="KW-0812">Transmembrane</keyword>
<evidence type="ECO:0000313" key="2">
    <source>
        <dbReference type="EMBL" id="CAL2079262.1"/>
    </source>
</evidence>
<keyword evidence="3" id="KW-1185">Reference proteome</keyword>